<evidence type="ECO:0000256" key="5">
    <source>
        <dbReference type="ARBA" id="ARBA00023136"/>
    </source>
</evidence>
<dbReference type="GO" id="GO:0005886">
    <property type="term" value="C:plasma membrane"/>
    <property type="evidence" value="ECO:0007669"/>
    <property type="project" value="UniProtKB-SubCell"/>
</dbReference>
<dbReference type="InterPro" id="IPR029044">
    <property type="entry name" value="Nucleotide-diphossugar_trans"/>
</dbReference>
<dbReference type="PANTHER" id="PTHR43646">
    <property type="entry name" value="GLYCOSYLTRANSFERASE"/>
    <property type="match status" value="1"/>
</dbReference>
<dbReference type="PANTHER" id="PTHR43646:SF2">
    <property type="entry name" value="GLYCOSYLTRANSFERASE 2-LIKE DOMAIN-CONTAINING PROTEIN"/>
    <property type="match status" value="1"/>
</dbReference>
<dbReference type="RefSeq" id="WP_208238515.1">
    <property type="nucleotide sequence ID" value="NZ_BAAAQU010000002.1"/>
</dbReference>
<evidence type="ECO:0000256" key="2">
    <source>
        <dbReference type="ARBA" id="ARBA00022475"/>
    </source>
</evidence>
<gene>
    <name evidence="6" type="ORF">J4H85_07905</name>
</gene>
<sequence length="259" mass="27810">MISYRVDIVIPARNEQDLLPRALTSVRRSTAAASEYLRRPTAAGRTPSCVSGLVFAAGVLDARVTVVADRCTDDTVLIARRLADRVLLVDAESVGDARDRGCGAPWGRAVDDHIGRPRAGQRKSNAMLLTTDADSTVPAHWVLEHLAHRVDGADAIAGTVAVEDWGGRDGALPERYCREYARSTDHVHGANLGISQGAYAQLDGFRSLQVGEDQDLIDRARALGLRVDTCHAAAVATSARRTARAPDGFSDYLDALELT</sequence>
<evidence type="ECO:0000313" key="6">
    <source>
        <dbReference type="EMBL" id="MBO2989917.1"/>
    </source>
</evidence>
<keyword evidence="4" id="KW-0808">Transferase</keyword>
<accession>A0A939QDQ6</accession>
<evidence type="ECO:0000256" key="1">
    <source>
        <dbReference type="ARBA" id="ARBA00004236"/>
    </source>
</evidence>
<dbReference type="EMBL" id="JAGFBF010000005">
    <property type="protein sequence ID" value="MBO2989917.1"/>
    <property type="molecule type" value="Genomic_DNA"/>
</dbReference>
<organism evidence="6 7">
    <name type="scientific">Leucobacter tardus</name>
    <dbReference type="NCBI Taxonomy" id="501483"/>
    <lineage>
        <taxon>Bacteria</taxon>
        <taxon>Bacillati</taxon>
        <taxon>Actinomycetota</taxon>
        <taxon>Actinomycetes</taxon>
        <taxon>Micrococcales</taxon>
        <taxon>Microbacteriaceae</taxon>
        <taxon>Leucobacter</taxon>
    </lineage>
</organism>
<comment type="caution">
    <text evidence="6">The sequence shown here is derived from an EMBL/GenBank/DDBJ whole genome shotgun (WGS) entry which is preliminary data.</text>
</comment>
<keyword evidence="7" id="KW-1185">Reference proteome</keyword>
<protein>
    <submittedName>
        <fullName evidence="6">Glycosyltransferase</fullName>
    </submittedName>
</protein>
<proteinExistence type="predicted"/>
<keyword evidence="5" id="KW-0472">Membrane</keyword>
<comment type="subcellular location">
    <subcellularLocation>
        <location evidence="1">Cell membrane</location>
    </subcellularLocation>
</comment>
<name>A0A939QDQ6_9MICO</name>
<dbReference type="SUPFAM" id="SSF53448">
    <property type="entry name" value="Nucleotide-diphospho-sugar transferases"/>
    <property type="match status" value="1"/>
</dbReference>
<keyword evidence="2" id="KW-1003">Cell membrane</keyword>
<keyword evidence="3" id="KW-0328">Glycosyltransferase</keyword>
<evidence type="ECO:0000313" key="7">
    <source>
        <dbReference type="Proteomes" id="UP000668403"/>
    </source>
</evidence>
<evidence type="ECO:0000256" key="4">
    <source>
        <dbReference type="ARBA" id="ARBA00022679"/>
    </source>
</evidence>
<dbReference type="AlphaFoldDB" id="A0A939QDQ6"/>
<evidence type="ECO:0000256" key="3">
    <source>
        <dbReference type="ARBA" id="ARBA00022676"/>
    </source>
</evidence>
<dbReference type="GO" id="GO:0016757">
    <property type="term" value="F:glycosyltransferase activity"/>
    <property type="evidence" value="ECO:0007669"/>
    <property type="project" value="UniProtKB-KW"/>
</dbReference>
<reference evidence="6" key="1">
    <citation type="submission" date="2021-03" db="EMBL/GenBank/DDBJ databases">
        <title>Leucobacter chromiisoli sp. nov., isolated from chromium-containing soil of chemical plant.</title>
        <authorList>
            <person name="Xu Z."/>
        </authorList>
    </citation>
    <scope>NUCLEOTIDE SEQUENCE</scope>
    <source>
        <strain evidence="6">K 70/01</strain>
    </source>
</reference>
<dbReference type="Gene3D" id="3.90.550.10">
    <property type="entry name" value="Spore Coat Polysaccharide Biosynthesis Protein SpsA, Chain A"/>
    <property type="match status" value="1"/>
</dbReference>
<dbReference type="Proteomes" id="UP000668403">
    <property type="component" value="Unassembled WGS sequence"/>
</dbReference>